<sequence length="303" mass="34780">MGADIESTLCEFLKTAQYSLQLDESVLPQNEALLLAYVRFIKGEKLKQELLFAREMIADTKGESIFYTVQGFFQEKGTPLTSIMSVATDGAPSMFNEMNLQLQGDYLNLTKTKNVISAFDSNLLLFKQNLARGEFYQFPNLCGLKKTDSILDDDVHVYCDHLNMLHKEMHERYEDILTMTMPAWILDPYSNANEIETFLQEELIELQANEELKPRFNSGYSHFCLQHQIGALYLELWKVVKKFLMPFPSSYLVEREFSAAIDLLVKKGNRLQAVQRGDLRLLLTNIEPGVEKLVLGYQPQPSH</sequence>
<accession>A0A085LNL0</accession>
<keyword evidence="2" id="KW-1185">Reference proteome</keyword>
<dbReference type="Proteomes" id="UP000030764">
    <property type="component" value="Unassembled WGS sequence"/>
</dbReference>
<evidence type="ECO:0000313" key="1">
    <source>
        <dbReference type="EMBL" id="KFD46556.1"/>
    </source>
</evidence>
<reference evidence="1 2" key="1">
    <citation type="journal article" date="2014" name="Nat. Genet.">
        <title>Genome and transcriptome of the porcine whipworm Trichuris suis.</title>
        <authorList>
            <person name="Jex A.R."/>
            <person name="Nejsum P."/>
            <person name="Schwarz E.M."/>
            <person name="Hu L."/>
            <person name="Young N.D."/>
            <person name="Hall R.S."/>
            <person name="Korhonen P.K."/>
            <person name="Liao S."/>
            <person name="Thamsborg S."/>
            <person name="Xia J."/>
            <person name="Xu P."/>
            <person name="Wang S."/>
            <person name="Scheerlinck J.P."/>
            <person name="Hofmann A."/>
            <person name="Sternberg P.W."/>
            <person name="Wang J."/>
            <person name="Gasser R.B."/>
        </authorList>
    </citation>
    <scope>NUCLEOTIDE SEQUENCE [LARGE SCALE GENOMIC DNA]</scope>
    <source>
        <strain evidence="1">DCEP-RM93M</strain>
    </source>
</reference>
<name>A0A085LNL0_9BILA</name>
<evidence type="ECO:0008006" key="3">
    <source>
        <dbReference type="Google" id="ProtNLM"/>
    </source>
</evidence>
<protein>
    <recommendedName>
        <fullName evidence="3">SCAN domain-containing protein 3</fullName>
    </recommendedName>
</protein>
<dbReference type="EMBL" id="KL363364">
    <property type="protein sequence ID" value="KFD46556.1"/>
    <property type="molecule type" value="Genomic_DNA"/>
</dbReference>
<organism evidence="1 2">
    <name type="scientific">Trichuris suis</name>
    <name type="common">pig whipworm</name>
    <dbReference type="NCBI Taxonomy" id="68888"/>
    <lineage>
        <taxon>Eukaryota</taxon>
        <taxon>Metazoa</taxon>
        <taxon>Ecdysozoa</taxon>
        <taxon>Nematoda</taxon>
        <taxon>Enoplea</taxon>
        <taxon>Dorylaimia</taxon>
        <taxon>Trichinellida</taxon>
        <taxon>Trichuridae</taxon>
        <taxon>Trichuris</taxon>
    </lineage>
</organism>
<dbReference type="AlphaFoldDB" id="A0A085LNL0"/>
<dbReference type="PANTHER" id="PTHR45913:SF22">
    <property type="entry name" value="SCAN BOX DOMAIN-CONTAINING PROTEIN"/>
    <property type="match status" value="1"/>
</dbReference>
<gene>
    <name evidence="1" type="ORF">M513_12574</name>
</gene>
<evidence type="ECO:0000313" key="2">
    <source>
        <dbReference type="Proteomes" id="UP000030764"/>
    </source>
</evidence>
<proteinExistence type="predicted"/>
<dbReference type="PANTHER" id="PTHR45913">
    <property type="entry name" value="EPM2A-INTERACTING PROTEIN 1"/>
    <property type="match status" value="1"/>
</dbReference>